<feature type="compositionally biased region" description="Polar residues" evidence="1">
    <location>
        <begin position="46"/>
        <end position="55"/>
    </location>
</feature>
<dbReference type="EMBL" id="BBXM02000003">
    <property type="protein sequence ID" value="GIC88365.1"/>
    <property type="molecule type" value="Genomic_DNA"/>
</dbReference>
<gene>
    <name evidence="2" type="ORF">Aud_004759</name>
</gene>
<dbReference type="AlphaFoldDB" id="A0A8E0QPZ6"/>
<feature type="region of interest" description="Disordered" evidence="1">
    <location>
        <begin position="544"/>
        <end position="572"/>
    </location>
</feature>
<evidence type="ECO:0000256" key="1">
    <source>
        <dbReference type="SAM" id="MobiDB-lite"/>
    </source>
</evidence>
<protein>
    <submittedName>
        <fullName evidence="2">Uncharacterized protein</fullName>
    </submittedName>
</protein>
<dbReference type="RefSeq" id="XP_043145631.1">
    <property type="nucleotide sequence ID" value="XM_043289696.1"/>
</dbReference>
<feature type="region of interest" description="Disordered" evidence="1">
    <location>
        <begin position="185"/>
        <end position="210"/>
    </location>
</feature>
<dbReference type="GeneID" id="66992235"/>
<organism evidence="2 3">
    <name type="scientific">Aspergillus udagawae</name>
    <dbReference type="NCBI Taxonomy" id="91492"/>
    <lineage>
        <taxon>Eukaryota</taxon>
        <taxon>Fungi</taxon>
        <taxon>Dikarya</taxon>
        <taxon>Ascomycota</taxon>
        <taxon>Pezizomycotina</taxon>
        <taxon>Eurotiomycetes</taxon>
        <taxon>Eurotiomycetidae</taxon>
        <taxon>Eurotiales</taxon>
        <taxon>Aspergillaceae</taxon>
        <taxon>Aspergillus</taxon>
        <taxon>Aspergillus subgen. Fumigati</taxon>
    </lineage>
</organism>
<feature type="compositionally biased region" description="Polar residues" evidence="1">
    <location>
        <begin position="1"/>
        <end position="17"/>
    </location>
</feature>
<feature type="region of interest" description="Disordered" evidence="1">
    <location>
        <begin position="1"/>
        <end position="74"/>
    </location>
</feature>
<evidence type="ECO:0000313" key="3">
    <source>
        <dbReference type="Proteomes" id="UP000036893"/>
    </source>
</evidence>
<dbReference type="Proteomes" id="UP000036893">
    <property type="component" value="Unassembled WGS sequence"/>
</dbReference>
<accession>A0A8E0QPZ6</accession>
<sequence length="788" mass="88692">MAARVTRSQSRKTSVPLSDTRPPFSCKRKSEFEDAMSSEKVPERVPSSTCKTPQRPSKRVRFSDPGPRVQEHDYSTGLTPALLRTSFEDQEDADRITCSPSRRMRRRSAPLARSRYLQDPSTSEQVVQFTPLRQILDPRTKRRLCRVGLSDEINHIEREKRETAYYEKTIQSLLRERDALKQELESAKTTQNESQVRHMDDEPSTMSPRTRIERLETENGILREKISFSSIQNEDEQDSFSTTDTIIINDSAFEGDTILMSHSPVIRGLDRSHFPSPDNLSILHTHNTATDVGTQAHLPDEDQEAEIRTLSLDLETARKEKKDLFDAIRAQSSAFDGTSLGQHLSRSSPPPDFLAQLVPALTEAVSRASDAVGALSSAAEELSNMGFSGTTVKDIISEMRHRFRSARLGLERALPGETANAGLEDGSATLAALVNRVELLVKDLEKERHSHQGSLSREKALRGQFDNLLTRYEIATKKIQDLEESRAASASDMLHTRMRMQELEREGEEQVVSIDRLNAALSKYCEEVKGLEILVNQLEADRTASQEQHSQHVSELEERLDHEKRSRSAAESAVAELEERIRQLEGTVETNQIRACDLTAKVESIEMERREAIESLEQKLAEQLEHHENDIGLLNVRVSELTTALEAAKSEAEKLHRGNIGLQEQLRLEMEARDNLLDRWAADQARSFAFMKETVNSERRKAKIRAANWEMKSDDLQSDGIPLPSEPITPVSMTRFVDVEVGRGKNRRRLDSGIGILTEEDIINEVENGAGADLPMGVNLLPSDPAEL</sequence>
<reference evidence="2" key="2">
    <citation type="submission" date="2021-01" db="EMBL/GenBank/DDBJ databases">
        <title>Pan-genome distribution and transcriptional activeness of fungal secondary metabolism genes in Aspergillus section Fumigati.</title>
        <authorList>
            <person name="Takahashi H."/>
            <person name="Umemura M."/>
            <person name="Ninomiya A."/>
            <person name="Kusuya Y."/>
            <person name="Urayama S."/>
            <person name="Shimizu M."/>
            <person name="Watanabe A."/>
            <person name="Kamei K."/>
            <person name="Yaguchi T."/>
            <person name="Hagiwara D."/>
        </authorList>
    </citation>
    <scope>NUCLEOTIDE SEQUENCE</scope>
    <source>
        <strain evidence="2">IFM 46973</strain>
    </source>
</reference>
<name>A0A8E0QPZ6_9EURO</name>
<proteinExistence type="predicted"/>
<feature type="compositionally biased region" description="Basic and acidic residues" evidence="1">
    <location>
        <begin position="544"/>
        <end position="568"/>
    </location>
</feature>
<comment type="caution">
    <text evidence="2">The sequence shown here is derived from an EMBL/GenBank/DDBJ whole genome shotgun (WGS) entry which is preliminary data.</text>
</comment>
<reference evidence="2" key="1">
    <citation type="journal article" date="2015" name="Genome Announc.">
        <title>Draft Genome Sequence of the Pathogenic Filamentous Fungus Aspergillus udagawae Strain IFM 46973T.</title>
        <authorList>
            <person name="Kusuya Y."/>
            <person name="Takahashi-Nakaguchi A."/>
            <person name="Takahashi H."/>
            <person name="Yaguchi T."/>
        </authorList>
    </citation>
    <scope>NUCLEOTIDE SEQUENCE</scope>
    <source>
        <strain evidence="2">IFM 46973</strain>
    </source>
</reference>
<evidence type="ECO:0000313" key="2">
    <source>
        <dbReference type="EMBL" id="GIC88365.1"/>
    </source>
</evidence>